<comment type="caution">
    <text evidence="7">The sequence shown here is derived from an EMBL/GenBank/DDBJ whole genome shotgun (WGS) entry which is preliminary data.</text>
</comment>
<dbReference type="InterPro" id="IPR008564">
    <property type="entry name" value="TVP23-like"/>
</dbReference>
<evidence type="ECO:0000313" key="8">
    <source>
        <dbReference type="Proteomes" id="UP001190700"/>
    </source>
</evidence>
<keyword evidence="8" id="KW-1185">Reference proteome</keyword>
<evidence type="ECO:0000256" key="1">
    <source>
        <dbReference type="ARBA" id="ARBA00004141"/>
    </source>
</evidence>
<dbReference type="Proteomes" id="UP001190700">
    <property type="component" value="Unassembled WGS sequence"/>
</dbReference>
<feature type="transmembrane region" description="Helical" evidence="6">
    <location>
        <begin position="132"/>
        <end position="151"/>
    </location>
</feature>
<comment type="function">
    <text evidence="6">Golgi membrane protein involved in vesicular trafficking.</text>
</comment>
<dbReference type="AlphaFoldDB" id="A0AAE0BJY6"/>
<evidence type="ECO:0000256" key="2">
    <source>
        <dbReference type="ARBA" id="ARBA00005467"/>
    </source>
</evidence>
<gene>
    <name evidence="7" type="ORF">CYMTET_52026</name>
</gene>
<keyword evidence="6" id="KW-0333">Golgi apparatus</keyword>
<comment type="similarity">
    <text evidence="2 6">Belongs to the TVP23 family.</text>
</comment>
<protein>
    <recommendedName>
        <fullName evidence="6">Golgi apparatus membrane protein TVP23</fullName>
    </recommendedName>
</protein>
<dbReference type="GO" id="GO:0016192">
    <property type="term" value="P:vesicle-mediated transport"/>
    <property type="evidence" value="ECO:0007669"/>
    <property type="project" value="TreeGrafter"/>
</dbReference>
<evidence type="ECO:0000256" key="4">
    <source>
        <dbReference type="ARBA" id="ARBA00022989"/>
    </source>
</evidence>
<keyword evidence="3 6" id="KW-0812">Transmembrane</keyword>
<feature type="transmembrane region" description="Helical" evidence="6">
    <location>
        <begin position="42"/>
        <end position="60"/>
    </location>
</feature>
<evidence type="ECO:0000256" key="3">
    <source>
        <dbReference type="ARBA" id="ARBA00022692"/>
    </source>
</evidence>
<reference evidence="7 8" key="1">
    <citation type="journal article" date="2015" name="Genome Biol. Evol.">
        <title>Comparative Genomics of a Bacterivorous Green Alga Reveals Evolutionary Causalities and Consequences of Phago-Mixotrophic Mode of Nutrition.</title>
        <authorList>
            <person name="Burns J.A."/>
            <person name="Paasch A."/>
            <person name="Narechania A."/>
            <person name="Kim E."/>
        </authorList>
    </citation>
    <scope>NUCLEOTIDE SEQUENCE [LARGE SCALE GENOMIC DNA]</scope>
    <source>
        <strain evidence="7 8">PLY_AMNH</strain>
    </source>
</reference>
<evidence type="ECO:0000313" key="7">
    <source>
        <dbReference type="EMBL" id="KAK3237931.1"/>
    </source>
</evidence>
<proteinExistence type="inferred from homology"/>
<organism evidence="7 8">
    <name type="scientific">Cymbomonas tetramitiformis</name>
    <dbReference type="NCBI Taxonomy" id="36881"/>
    <lineage>
        <taxon>Eukaryota</taxon>
        <taxon>Viridiplantae</taxon>
        <taxon>Chlorophyta</taxon>
        <taxon>Pyramimonadophyceae</taxon>
        <taxon>Pyramimonadales</taxon>
        <taxon>Pyramimonadaceae</taxon>
        <taxon>Cymbomonas</taxon>
    </lineage>
</organism>
<feature type="transmembrane region" description="Helical" evidence="6">
    <location>
        <begin position="105"/>
        <end position="126"/>
    </location>
</feature>
<dbReference type="PANTHER" id="PTHR13019">
    <property type="entry name" value="GOLGI APPARATUS MEMBRANE PROTEIN TVP23"/>
    <property type="match status" value="1"/>
</dbReference>
<dbReference type="EMBL" id="LGRX02034393">
    <property type="protein sequence ID" value="KAK3237931.1"/>
    <property type="molecule type" value="Genomic_DNA"/>
</dbReference>
<sequence>MSEEEAPPPVPYKNPQTSFCHVFFKLAAVAVYVVCGIFSDDFVVNFVVVIILLAVDFWTVKNVSGRKLVGLRYWNEVTEEGKSEWRFESLDAEGMSQLDSREKRIFWWSLYLMPLVWIFLGFIAILKLELDYLLVIVVALVMHISNIIGYTKCSKEAKARIKDLAKASVQQGVKAMFAL</sequence>
<dbReference type="GO" id="GO:0009306">
    <property type="term" value="P:protein secretion"/>
    <property type="evidence" value="ECO:0007669"/>
    <property type="project" value="TreeGrafter"/>
</dbReference>
<comment type="subcellular location">
    <subcellularLocation>
        <location evidence="6">Golgi apparatus membrane</location>
        <topology evidence="6">Multi-pass membrane protein</topology>
    </subcellularLocation>
    <subcellularLocation>
        <location evidence="1">Membrane</location>
        <topology evidence="1">Multi-pass membrane protein</topology>
    </subcellularLocation>
</comment>
<keyword evidence="4 6" id="KW-1133">Transmembrane helix</keyword>
<dbReference type="PANTHER" id="PTHR13019:SF7">
    <property type="entry name" value="GOLGI APPARATUS MEMBRANE PROTEIN TVP23"/>
    <property type="match status" value="1"/>
</dbReference>
<dbReference type="Pfam" id="PF05832">
    <property type="entry name" value="DUF846"/>
    <property type="match status" value="1"/>
</dbReference>
<dbReference type="GO" id="GO:0000139">
    <property type="term" value="C:Golgi membrane"/>
    <property type="evidence" value="ECO:0007669"/>
    <property type="project" value="UniProtKB-SubCell"/>
</dbReference>
<keyword evidence="5 6" id="KW-0472">Membrane</keyword>
<evidence type="ECO:0000256" key="6">
    <source>
        <dbReference type="RuleBase" id="RU361206"/>
    </source>
</evidence>
<name>A0AAE0BJY6_9CHLO</name>
<evidence type="ECO:0000256" key="5">
    <source>
        <dbReference type="ARBA" id="ARBA00023136"/>
    </source>
</evidence>
<accession>A0AAE0BJY6</accession>